<organism evidence="25 26">
    <name type="scientific">Cucurbita argyrosperma subsp. sororia</name>
    <dbReference type="NCBI Taxonomy" id="37648"/>
    <lineage>
        <taxon>Eukaryota</taxon>
        <taxon>Viridiplantae</taxon>
        <taxon>Streptophyta</taxon>
        <taxon>Embryophyta</taxon>
        <taxon>Tracheophyta</taxon>
        <taxon>Spermatophyta</taxon>
        <taxon>Magnoliopsida</taxon>
        <taxon>eudicotyledons</taxon>
        <taxon>Gunneridae</taxon>
        <taxon>Pentapetalae</taxon>
        <taxon>rosids</taxon>
        <taxon>fabids</taxon>
        <taxon>Cucurbitales</taxon>
        <taxon>Cucurbitaceae</taxon>
        <taxon>Cucurbiteae</taxon>
        <taxon>Cucurbita</taxon>
    </lineage>
</organism>
<name>A0AAV6MG04_9ROSI</name>
<keyword evidence="26" id="KW-1185">Reference proteome</keyword>
<dbReference type="Pfam" id="PF25430">
    <property type="entry name" value="DDX23"/>
    <property type="match status" value="1"/>
</dbReference>
<dbReference type="InterPro" id="IPR011545">
    <property type="entry name" value="DEAD/DEAH_box_helicase_dom"/>
</dbReference>
<dbReference type="SMART" id="SM00487">
    <property type="entry name" value="DEXDc"/>
    <property type="match status" value="1"/>
</dbReference>
<keyword evidence="5" id="KW-0328">Glycosyltransferase</keyword>
<evidence type="ECO:0000256" key="1">
    <source>
        <dbReference type="ARBA" id="ARBA00004123"/>
    </source>
</evidence>
<keyword evidence="15" id="KW-0539">Nucleus</keyword>
<gene>
    <name evidence="25" type="primary">RH21</name>
    <name evidence="25" type="ORF">SDJN03_21162</name>
</gene>
<dbReference type="CDD" id="cd17945">
    <property type="entry name" value="DEADc_DDX23"/>
    <property type="match status" value="1"/>
</dbReference>
<keyword evidence="6" id="KW-0808">Transferase</keyword>
<evidence type="ECO:0000313" key="26">
    <source>
        <dbReference type="Proteomes" id="UP000685013"/>
    </source>
</evidence>
<evidence type="ECO:0000256" key="12">
    <source>
        <dbReference type="ARBA" id="ARBA00023136"/>
    </source>
</evidence>
<dbReference type="GO" id="GO:0003724">
    <property type="term" value="F:RNA helicase activity"/>
    <property type="evidence" value="ECO:0007669"/>
    <property type="project" value="UniProtKB-EC"/>
</dbReference>
<evidence type="ECO:0000256" key="17">
    <source>
        <dbReference type="ARBA" id="ARBA00047984"/>
    </source>
</evidence>
<keyword evidence="13" id="KW-0325">Glycoprotein</keyword>
<comment type="catalytic activity">
    <reaction evidence="17">
        <text>ATP + H2O = ADP + phosphate + H(+)</text>
        <dbReference type="Rhea" id="RHEA:13065"/>
        <dbReference type="ChEBI" id="CHEBI:15377"/>
        <dbReference type="ChEBI" id="CHEBI:15378"/>
        <dbReference type="ChEBI" id="CHEBI:30616"/>
        <dbReference type="ChEBI" id="CHEBI:43474"/>
        <dbReference type="ChEBI" id="CHEBI:456216"/>
        <dbReference type="EC" id="3.6.4.13"/>
    </reaction>
</comment>
<dbReference type="GO" id="GO:0003723">
    <property type="term" value="F:RNA binding"/>
    <property type="evidence" value="ECO:0007669"/>
    <property type="project" value="UniProtKB-KW"/>
</dbReference>
<dbReference type="PROSITE" id="PS51195">
    <property type="entry name" value="Q_MOTIF"/>
    <property type="match status" value="1"/>
</dbReference>
<dbReference type="GO" id="GO:0005524">
    <property type="term" value="F:ATP binding"/>
    <property type="evidence" value="ECO:0007669"/>
    <property type="project" value="UniProtKB-KW"/>
</dbReference>
<feature type="domain" description="Helicase C-terminal" evidence="23">
    <location>
        <begin position="932"/>
        <end position="1076"/>
    </location>
</feature>
<evidence type="ECO:0000256" key="6">
    <source>
        <dbReference type="ARBA" id="ARBA00022679"/>
    </source>
</evidence>
<evidence type="ECO:0000256" key="16">
    <source>
        <dbReference type="ARBA" id="ARBA00037954"/>
    </source>
</evidence>
<evidence type="ECO:0000256" key="9">
    <source>
        <dbReference type="ARBA" id="ARBA00022806"/>
    </source>
</evidence>
<feature type="region of interest" description="Disordered" evidence="20">
    <location>
        <begin position="1067"/>
        <end position="1099"/>
    </location>
</feature>
<dbReference type="InterPro" id="IPR000629">
    <property type="entry name" value="RNA-helicase_DEAD-box_CS"/>
</dbReference>
<evidence type="ECO:0000259" key="23">
    <source>
        <dbReference type="PROSITE" id="PS51194"/>
    </source>
</evidence>
<dbReference type="PROSITE" id="PS51192">
    <property type="entry name" value="HELICASE_ATP_BIND_1"/>
    <property type="match status" value="1"/>
</dbReference>
<evidence type="ECO:0000256" key="15">
    <source>
        <dbReference type="ARBA" id="ARBA00023242"/>
    </source>
</evidence>
<proteinExistence type="inferred from homology"/>
<dbReference type="PROSITE" id="PS51194">
    <property type="entry name" value="HELICASE_CTER"/>
    <property type="match status" value="1"/>
</dbReference>
<evidence type="ECO:0000256" key="11">
    <source>
        <dbReference type="ARBA" id="ARBA00022884"/>
    </source>
</evidence>
<dbReference type="PANTHER" id="PTHR47958">
    <property type="entry name" value="ATP-DEPENDENT RNA HELICASE DBP3"/>
    <property type="match status" value="1"/>
</dbReference>
<dbReference type="InterPro" id="IPR001650">
    <property type="entry name" value="Helicase_C-like"/>
</dbReference>
<keyword evidence="8" id="KW-0378">Hydrolase</keyword>
<evidence type="ECO:0000256" key="7">
    <source>
        <dbReference type="ARBA" id="ARBA00022741"/>
    </source>
</evidence>
<evidence type="ECO:0000256" key="5">
    <source>
        <dbReference type="ARBA" id="ARBA00022676"/>
    </source>
</evidence>
<keyword evidence="21" id="KW-0812">Transmembrane</keyword>
<evidence type="ECO:0000256" key="20">
    <source>
        <dbReference type="SAM" id="MobiDB-lite"/>
    </source>
</evidence>
<dbReference type="GO" id="GO:0016787">
    <property type="term" value="F:hydrolase activity"/>
    <property type="evidence" value="ECO:0007669"/>
    <property type="project" value="UniProtKB-KW"/>
</dbReference>
<dbReference type="AlphaFoldDB" id="A0AAV6MG04"/>
<feature type="region of interest" description="Disordered" evidence="20">
    <location>
        <begin position="428"/>
        <end position="518"/>
    </location>
</feature>
<keyword evidence="14" id="KW-0508">mRNA splicing</keyword>
<dbReference type="EC" id="3.6.4.13" evidence="3"/>
<dbReference type="Pfam" id="PF00271">
    <property type="entry name" value="Helicase_C"/>
    <property type="match status" value="1"/>
</dbReference>
<dbReference type="FunFam" id="3.40.50.300:FF:000520">
    <property type="entry name" value="probable ATP-dependent RNA helicase DDX23"/>
    <property type="match status" value="1"/>
</dbReference>
<keyword evidence="12 21" id="KW-0472">Membrane</keyword>
<sequence length="1099" mass="126117">MGFDQKPLPKSHINPHFHLKHVFQFLFFLVGFSLGIILCFYVKTFSLVNPTTPNPPPPPPSFPAPPPSSLLAPPIVVLSPPPTPPPSILVLSIPRNGSSSEASSSVVSLEEHKSLLHNMSDEELFWRSSMVPRMLEVSDKTAPRKVAFMFLTAGPLPLADLWEMFFEGHHGFYSIYVHSHPSYVHEMPPTSVFYGRRIPSQPVHWGTASMVDAERRLLANALLDITNQRFVLLSDSCIPLFNFTTIYNHLITSNLSFIGSFDDPRKLGRGRYNPKMWPMINITNWRKGSQWFEVHRELALGIVSDTKYYPIFKNYCLPPCYMDEHYIPTLVNMVQPERNHNRSITWVDWSKGGPHPGKFGWNHINDEFLNTISSLEKGPNVMKRPAGVENLAGSSSSKPLVAAVDNKPVFLTKAQREQLALQRRQEEISLQRRRQDQLLSSSQKPSYDSVDNHKPSDSDRRDRDRGRDRERDRDRDRERDRARDRERDRDRDLERRNREKEREEEAKAREHTRLEKLAERERDKELDAIKEQYLGSKKPKKRVIKPSEKFRFSFDWENTEDTSRDMNLLYQNPHEAQLLFGRGFRAGMDRREQKKLAAKNEKEMREEIRKKDGVEEKPEEAAAQKLKEKAADLYDSFDMRVDRHWSEKKLEEMTERDWRIFREDFNISYKGSRIPRPMRSWNESKLTTELLKAVERAGYKTPSPIQMAAIPLGLQQRDVIGIAETGSGKTAAFVLPMLAYITRLPPINEENEAEGPYAVVMAPTRELAQQIEDETVKFSHYLGIKVVSIVGGQSIEEQGFKIRQGCEVVIATPGRLLDCLERRYAVLNQCNYVVLDEADRMIDMGFEPQVMGVLDAMPSSNLKPENEDEELDEKKIYRTTYMFSATMPPAVERLARKYLRNPVVVNIGTAGKATDLISQHVIMMKESEKFYRLQNLLDNLGDKTAIVFVNTKKNADNVAKNLDKAGYRVTTLHGGKSQEQREISLEGFRTKRYNVLVATDVAGRGIDIPDVAHVINYDMPSNIEMYTHRIGRTGRAGKTGVATTFLTLQDTDVFYDLKQMLIQSNSPVPPELARHEASKFKPGSIPDRPPRRNETLFAH</sequence>
<evidence type="ECO:0000256" key="4">
    <source>
        <dbReference type="ARBA" id="ARBA00022664"/>
    </source>
</evidence>
<evidence type="ECO:0000259" key="22">
    <source>
        <dbReference type="PROSITE" id="PS51192"/>
    </source>
</evidence>
<protein>
    <recommendedName>
        <fullName evidence="18">DEAD-box ATP-dependent RNA helicase 21</fullName>
        <ecNumber evidence="3">3.6.4.13</ecNumber>
    </recommendedName>
</protein>
<feature type="domain" description="Helicase ATP-binding" evidence="22">
    <location>
        <begin position="710"/>
        <end position="905"/>
    </location>
</feature>
<dbReference type="CDD" id="cd18787">
    <property type="entry name" value="SF2_C_DEAD"/>
    <property type="match status" value="1"/>
</dbReference>
<evidence type="ECO:0000259" key="24">
    <source>
        <dbReference type="PROSITE" id="PS51195"/>
    </source>
</evidence>
<feature type="compositionally biased region" description="Polar residues" evidence="20">
    <location>
        <begin position="437"/>
        <end position="446"/>
    </location>
</feature>
<feature type="short sequence motif" description="Q motif" evidence="19">
    <location>
        <begin position="679"/>
        <end position="707"/>
    </location>
</feature>
<dbReference type="InterPro" id="IPR014014">
    <property type="entry name" value="RNA_helicase_DEAD_Q_motif"/>
</dbReference>
<evidence type="ECO:0000256" key="13">
    <source>
        <dbReference type="ARBA" id="ARBA00023180"/>
    </source>
</evidence>
<dbReference type="GO" id="GO:0016020">
    <property type="term" value="C:membrane"/>
    <property type="evidence" value="ECO:0007669"/>
    <property type="project" value="UniProtKB-SubCell"/>
</dbReference>
<evidence type="ECO:0000256" key="8">
    <source>
        <dbReference type="ARBA" id="ARBA00022801"/>
    </source>
</evidence>
<dbReference type="Pfam" id="PF02485">
    <property type="entry name" value="Branch"/>
    <property type="match status" value="1"/>
</dbReference>
<dbReference type="EMBL" id="JAGKQH010000014">
    <property type="protein sequence ID" value="KAG6581160.1"/>
    <property type="molecule type" value="Genomic_DNA"/>
</dbReference>
<dbReference type="GO" id="GO:0000398">
    <property type="term" value="P:mRNA splicing, via spliceosome"/>
    <property type="evidence" value="ECO:0007669"/>
    <property type="project" value="UniProtKB-ARBA"/>
</dbReference>
<dbReference type="InterPro" id="IPR057479">
    <property type="entry name" value="PRP28/DDX23-like_helical"/>
</dbReference>
<keyword evidence="4" id="KW-0507">mRNA processing</keyword>
<evidence type="ECO:0000256" key="19">
    <source>
        <dbReference type="PROSITE-ProRule" id="PRU00552"/>
    </source>
</evidence>
<comment type="caution">
    <text evidence="25">The sequence shown here is derived from an EMBL/GenBank/DDBJ whole genome shotgun (WGS) entry which is preliminary data.</text>
</comment>
<dbReference type="PROSITE" id="PS00039">
    <property type="entry name" value="DEAD_ATP_HELICASE"/>
    <property type="match status" value="1"/>
</dbReference>
<dbReference type="FunFam" id="3.40.50.300:FF:000322">
    <property type="entry name" value="probable ATP-dependent RNA helicase DDX23"/>
    <property type="match status" value="1"/>
</dbReference>
<dbReference type="Proteomes" id="UP000685013">
    <property type="component" value="Chromosome 14"/>
</dbReference>
<feature type="compositionally biased region" description="Basic and acidic residues" evidence="20">
    <location>
        <begin position="1088"/>
        <end position="1099"/>
    </location>
</feature>
<dbReference type="Pfam" id="PF00270">
    <property type="entry name" value="DEAD"/>
    <property type="match status" value="1"/>
</dbReference>
<keyword evidence="7" id="KW-0547">Nucleotide-binding</keyword>
<feature type="compositionally biased region" description="Basic and acidic residues" evidence="20">
    <location>
        <begin position="450"/>
        <end position="518"/>
    </location>
</feature>
<evidence type="ECO:0000256" key="21">
    <source>
        <dbReference type="SAM" id="Phobius"/>
    </source>
</evidence>
<dbReference type="GO" id="GO:0005634">
    <property type="term" value="C:nucleus"/>
    <property type="evidence" value="ECO:0007669"/>
    <property type="project" value="UniProtKB-SubCell"/>
</dbReference>
<feature type="region of interest" description="Disordered" evidence="20">
    <location>
        <begin position="596"/>
        <end position="619"/>
    </location>
</feature>
<dbReference type="InterPro" id="IPR003406">
    <property type="entry name" value="Glyco_trans_14"/>
</dbReference>
<comment type="similarity">
    <text evidence="16">Belongs to the DEAD box helicase family. DDX23/PRP28 subfamily.</text>
</comment>
<evidence type="ECO:0000256" key="2">
    <source>
        <dbReference type="ARBA" id="ARBA00004606"/>
    </source>
</evidence>
<accession>A0AAV6MG04</accession>
<comment type="subcellular location">
    <subcellularLocation>
        <location evidence="2">Membrane</location>
        <topology evidence="2">Single-pass type II membrane protein</topology>
    </subcellularLocation>
    <subcellularLocation>
        <location evidence="1">Nucleus</location>
    </subcellularLocation>
</comment>
<dbReference type="InterPro" id="IPR014001">
    <property type="entry name" value="Helicase_ATP-bd"/>
</dbReference>
<feature type="non-terminal residue" evidence="25">
    <location>
        <position position="1"/>
    </location>
</feature>
<dbReference type="SMART" id="SM00490">
    <property type="entry name" value="HELICc"/>
    <property type="match status" value="1"/>
</dbReference>
<keyword evidence="11" id="KW-0694">RNA-binding</keyword>
<keyword evidence="21" id="KW-1133">Transmembrane helix</keyword>
<keyword evidence="9 25" id="KW-0347">Helicase</keyword>
<evidence type="ECO:0000256" key="14">
    <source>
        <dbReference type="ARBA" id="ARBA00023187"/>
    </source>
</evidence>
<dbReference type="GO" id="GO:0016757">
    <property type="term" value="F:glycosyltransferase activity"/>
    <property type="evidence" value="ECO:0007669"/>
    <property type="project" value="UniProtKB-KW"/>
</dbReference>
<evidence type="ECO:0000313" key="25">
    <source>
        <dbReference type="EMBL" id="KAG6581160.1"/>
    </source>
</evidence>
<reference evidence="25 26" key="1">
    <citation type="journal article" date="2021" name="Hortic Res">
        <title>The domestication of Cucurbita argyrosperma as revealed by the genome of its wild relative.</title>
        <authorList>
            <person name="Barrera-Redondo J."/>
            <person name="Sanchez-de la Vega G."/>
            <person name="Aguirre-Liguori J.A."/>
            <person name="Castellanos-Morales G."/>
            <person name="Gutierrez-Guerrero Y.T."/>
            <person name="Aguirre-Dugua X."/>
            <person name="Aguirre-Planter E."/>
            <person name="Tenaillon M.I."/>
            <person name="Lira-Saade R."/>
            <person name="Eguiarte L.E."/>
        </authorList>
    </citation>
    <scope>NUCLEOTIDE SEQUENCE [LARGE SCALE GENOMIC DNA]</scope>
    <source>
        <strain evidence="25">JBR-2021</strain>
    </source>
</reference>
<feature type="transmembrane region" description="Helical" evidence="21">
    <location>
        <begin position="21"/>
        <end position="43"/>
    </location>
</feature>
<feature type="domain" description="DEAD-box RNA helicase Q" evidence="24">
    <location>
        <begin position="679"/>
        <end position="707"/>
    </location>
</feature>
<evidence type="ECO:0000256" key="10">
    <source>
        <dbReference type="ARBA" id="ARBA00022840"/>
    </source>
</evidence>
<evidence type="ECO:0000256" key="3">
    <source>
        <dbReference type="ARBA" id="ARBA00012552"/>
    </source>
</evidence>
<evidence type="ECO:0000256" key="18">
    <source>
        <dbReference type="ARBA" id="ARBA00068856"/>
    </source>
</evidence>
<keyword evidence="10" id="KW-0067">ATP-binding</keyword>